<keyword evidence="2" id="KW-0238">DNA-binding</keyword>
<dbReference type="KEGG" id="minf:MESINF_0096"/>
<keyword evidence="3" id="KW-0804">Transcription</keyword>
<evidence type="ECO:0000256" key="1">
    <source>
        <dbReference type="ARBA" id="ARBA00023015"/>
    </source>
</evidence>
<dbReference type="GO" id="GO:0003700">
    <property type="term" value="F:DNA-binding transcription factor activity"/>
    <property type="evidence" value="ECO:0007669"/>
    <property type="project" value="TreeGrafter"/>
</dbReference>
<dbReference type="SUPFAM" id="SSF47413">
    <property type="entry name" value="lambda repressor-like DNA-binding domains"/>
    <property type="match status" value="1"/>
</dbReference>
<sequence>MVTIKDVAAEAEVSIATVSRVLNGSGYVSEDTKIRVLRVINRLNYHPMPSIRKRSLYRTLGVLLPNTMGNHYGEIFMGIEEYAHRNGFNVMLAMAREMVSREQEILNEYFQRKVDGVIVATLHSDEHMLNRFIQSGIAVVAVDSPIREIRADSVNIDNASAAYCVAKYLYDRGHRHVLFLPGQEDVHASRDRLRGLRKFATRAPDFNLKVARIGGFEPHHGQEAIRDYLHFSGIDFTAIFAVNDHVAMGAIQELHRNHIHVPDDVSVIGFDDAVHAPYTIPSLTTVSQPRIEMGSAAAQLLIERLKSTQKRVFRNIVLPTAIIERESVKAV</sequence>
<dbReference type="InterPro" id="IPR046335">
    <property type="entry name" value="LacI/GalR-like_sensor"/>
</dbReference>
<dbReference type="Pfam" id="PF00356">
    <property type="entry name" value="LacI"/>
    <property type="match status" value="1"/>
</dbReference>
<name>A0A7Z7LDA6_9BACT</name>
<evidence type="ECO:0000313" key="6">
    <source>
        <dbReference type="Proteomes" id="UP000250796"/>
    </source>
</evidence>
<dbReference type="PANTHER" id="PTHR30146">
    <property type="entry name" value="LACI-RELATED TRANSCRIPTIONAL REPRESSOR"/>
    <property type="match status" value="1"/>
</dbReference>
<dbReference type="PRINTS" id="PR00036">
    <property type="entry name" value="HTHLACI"/>
</dbReference>
<evidence type="ECO:0000256" key="3">
    <source>
        <dbReference type="ARBA" id="ARBA00023163"/>
    </source>
</evidence>
<reference evidence="5 6" key="1">
    <citation type="submission" date="2017-01" db="EMBL/GenBank/DDBJ databases">
        <authorList>
            <person name="Erauso G."/>
        </authorList>
    </citation>
    <scope>NUCLEOTIDE SEQUENCE [LARGE SCALE GENOMIC DNA]</scope>
    <source>
        <strain evidence="5">MESINF1</strain>
    </source>
</reference>
<dbReference type="GO" id="GO:0000976">
    <property type="term" value="F:transcription cis-regulatory region binding"/>
    <property type="evidence" value="ECO:0007669"/>
    <property type="project" value="TreeGrafter"/>
</dbReference>
<accession>A0A7Z7LDA6</accession>
<dbReference type="EMBL" id="LS974202">
    <property type="protein sequence ID" value="SSC11545.1"/>
    <property type="molecule type" value="Genomic_DNA"/>
</dbReference>
<dbReference type="AlphaFoldDB" id="A0A7Z7LDA6"/>
<feature type="domain" description="HTH lacI-type" evidence="4">
    <location>
        <begin position="2"/>
        <end position="58"/>
    </location>
</feature>
<dbReference type="PROSITE" id="PS50932">
    <property type="entry name" value="HTH_LACI_2"/>
    <property type="match status" value="1"/>
</dbReference>
<dbReference type="SMART" id="SM00354">
    <property type="entry name" value="HTH_LACI"/>
    <property type="match status" value="1"/>
</dbReference>
<dbReference type="SUPFAM" id="SSF53822">
    <property type="entry name" value="Periplasmic binding protein-like I"/>
    <property type="match status" value="1"/>
</dbReference>
<dbReference type="InterPro" id="IPR000843">
    <property type="entry name" value="HTH_LacI"/>
</dbReference>
<evidence type="ECO:0000259" key="4">
    <source>
        <dbReference type="PROSITE" id="PS50932"/>
    </source>
</evidence>
<proteinExistence type="predicted"/>
<evidence type="ECO:0000313" key="5">
    <source>
        <dbReference type="EMBL" id="SSC11545.1"/>
    </source>
</evidence>
<protein>
    <submittedName>
        <fullName evidence="5">Transcriptional regulator</fullName>
    </submittedName>
</protein>
<dbReference type="InterPro" id="IPR010982">
    <property type="entry name" value="Lambda_DNA-bd_dom_sf"/>
</dbReference>
<dbReference type="Gene3D" id="1.10.260.40">
    <property type="entry name" value="lambda repressor-like DNA-binding domains"/>
    <property type="match status" value="1"/>
</dbReference>
<dbReference type="Gene3D" id="3.40.50.2300">
    <property type="match status" value="2"/>
</dbReference>
<keyword evidence="6" id="KW-1185">Reference proteome</keyword>
<dbReference type="CDD" id="cd01392">
    <property type="entry name" value="HTH_LacI"/>
    <property type="match status" value="1"/>
</dbReference>
<dbReference type="RefSeq" id="WP_169698004.1">
    <property type="nucleotide sequence ID" value="NZ_LS974202.1"/>
</dbReference>
<gene>
    <name evidence="5" type="ORF">MESINF_0096</name>
</gene>
<evidence type="ECO:0000256" key="2">
    <source>
        <dbReference type="ARBA" id="ARBA00023125"/>
    </source>
</evidence>
<dbReference type="Pfam" id="PF13377">
    <property type="entry name" value="Peripla_BP_3"/>
    <property type="match status" value="1"/>
</dbReference>
<organism evidence="5 6">
    <name type="scientific">Mesotoga infera</name>
    <dbReference type="NCBI Taxonomy" id="1236046"/>
    <lineage>
        <taxon>Bacteria</taxon>
        <taxon>Thermotogati</taxon>
        <taxon>Thermotogota</taxon>
        <taxon>Thermotogae</taxon>
        <taxon>Kosmotogales</taxon>
        <taxon>Kosmotogaceae</taxon>
        <taxon>Mesotoga</taxon>
    </lineage>
</organism>
<dbReference type="Proteomes" id="UP000250796">
    <property type="component" value="Chromosome MESINF"/>
</dbReference>
<dbReference type="PANTHER" id="PTHR30146:SF24">
    <property type="entry name" value="XYLOSE OPERON REGULATORY PROTEIN"/>
    <property type="match status" value="1"/>
</dbReference>
<keyword evidence="1" id="KW-0805">Transcription regulation</keyword>
<dbReference type="PROSITE" id="PS00356">
    <property type="entry name" value="HTH_LACI_1"/>
    <property type="match status" value="1"/>
</dbReference>
<dbReference type="InterPro" id="IPR028082">
    <property type="entry name" value="Peripla_BP_I"/>
</dbReference>